<dbReference type="GO" id="GO:0003743">
    <property type="term" value="F:translation initiation factor activity"/>
    <property type="evidence" value="ECO:0007669"/>
    <property type="project" value="TreeGrafter"/>
</dbReference>
<dbReference type="AlphaFoldDB" id="A0A540N7D7"/>
<organism evidence="6 7">
    <name type="scientific">Malus baccata</name>
    <name type="common">Siberian crab apple</name>
    <name type="synonym">Pyrus baccata</name>
    <dbReference type="NCBI Taxonomy" id="106549"/>
    <lineage>
        <taxon>Eukaryota</taxon>
        <taxon>Viridiplantae</taxon>
        <taxon>Streptophyta</taxon>
        <taxon>Embryophyta</taxon>
        <taxon>Tracheophyta</taxon>
        <taxon>Spermatophyta</taxon>
        <taxon>Magnoliopsida</taxon>
        <taxon>eudicotyledons</taxon>
        <taxon>Gunneridae</taxon>
        <taxon>Pentapetalae</taxon>
        <taxon>rosids</taxon>
        <taxon>fabids</taxon>
        <taxon>Rosales</taxon>
        <taxon>Rosaceae</taxon>
        <taxon>Amygdaloideae</taxon>
        <taxon>Maleae</taxon>
        <taxon>Malus</taxon>
    </lineage>
</organism>
<dbReference type="SMART" id="SM00320">
    <property type="entry name" value="WD40"/>
    <property type="match status" value="1"/>
</dbReference>
<dbReference type="EMBL" id="VIEB01000094">
    <property type="protein sequence ID" value="TQE06957.1"/>
    <property type="molecule type" value="Genomic_DNA"/>
</dbReference>
<name>A0A540N7D7_MALBA</name>
<dbReference type="PANTHER" id="PTHR19877">
    <property type="entry name" value="EUKARYOTIC TRANSLATION INITIATION FACTOR 3 SUBUNIT I"/>
    <property type="match status" value="1"/>
</dbReference>
<dbReference type="Pfam" id="PF00400">
    <property type="entry name" value="WD40"/>
    <property type="match status" value="1"/>
</dbReference>
<dbReference type="GO" id="GO:0002183">
    <property type="term" value="P:cytoplasmic translational initiation"/>
    <property type="evidence" value="ECO:0007669"/>
    <property type="project" value="TreeGrafter"/>
</dbReference>
<reference evidence="6 7" key="1">
    <citation type="journal article" date="2019" name="G3 (Bethesda)">
        <title>Sequencing of a Wild Apple (Malus baccata) Genome Unravels the Differences Between Cultivated and Wild Apple Species Regarding Disease Resistance and Cold Tolerance.</title>
        <authorList>
            <person name="Chen X."/>
        </authorList>
    </citation>
    <scope>NUCLEOTIDE SEQUENCE [LARGE SCALE GENOMIC DNA]</scope>
    <source>
        <strain evidence="7">cv. Shandingzi</strain>
        <tissue evidence="6">Leaves</tissue>
    </source>
</reference>
<evidence type="ECO:0000256" key="4">
    <source>
        <dbReference type="ARBA" id="ARBA00040390"/>
    </source>
</evidence>
<dbReference type="PROSITE" id="PS50294">
    <property type="entry name" value="WD_REPEATS_REGION"/>
    <property type="match status" value="1"/>
</dbReference>
<sequence length="58" mass="6362">MGGCTKPTAWFADNGEHLGTYRSHNGAFRCYDVSRDSSHLITGSADQTAKLWDVQTSL</sequence>
<evidence type="ECO:0000313" key="6">
    <source>
        <dbReference type="EMBL" id="TQE06957.1"/>
    </source>
</evidence>
<evidence type="ECO:0000256" key="5">
    <source>
        <dbReference type="PROSITE-ProRule" id="PRU00221"/>
    </source>
</evidence>
<dbReference type="SUPFAM" id="SSF50978">
    <property type="entry name" value="WD40 repeat-like"/>
    <property type="match status" value="1"/>
</dbReference>
<dbReference type="InterPro" id="IPR015943">
    <property type="entry name" value="WD40/YVTN_repeat-like_dom_sf"/>
</dbReference>
<keyword evidence="1 5" id="KW-0853">WD repeat</keyword>
<dbReference type="STRING" id="106549.A0A540N7D7"/>
<dbReference type="Gene3D" id="2.130.10.10">
    <property type="entry name" value="YVTN repeat-like/Quinoprotein amine dehydrogenase"/>
    <property type="match status" value="1"/>
</dbReference>
<evidence type="ECO:0000256" key="3">
    <source>
        <dbReference type="ARBA" id="ARBA00038394"/>
    </source>
</evidence>
<dbReference type="InterPro" id="IPR019775">
    <property type="entry name" value="WD40_repeat_CS"/>
</dbReference>
<dbReference type="PROSITE" id="PS50082">
    <property type="entry name" value="WD_REPEATS_2"/>
    <property type="match status" value="1"/>
</dbReference>
<dbReference type="PROSITE" id="PS00678">
    <property type="entry name" value="WD_REPEATS_1"/>
    <property type="match status" value="1"/>
</dbReference>
<dbReference type="PANTHER" id="PTHR19877:SF1">
    <property type="entry name" value="EUKARYOTIC TRANSLATION INITIATION FACTOR 3 SUBUNIT I"/>
    <property type="match status" value="1"/>
</dbReference>
<accession>A0A540N7D7</accession>
<comment type="caution">
    <text evidence="6">The sequence shown here is derived from an EMBL/GenBank/DDBJ whole genome shotgun (WGS) entry which is preliminary data.</text>
</comment>
<proteinExistence type="inferred from homology"/>
<dbReference type="GO" id="GO:0071541">
    <property type="term" value="C:eukaryotic translation initiation factor 3 complex, eIF3m"/>
    <property type="evidence" value="ECO:0007669"/>
    <property type="project" value="TreeGrafter"/>
</dbReference>
<evidence type="ECO:0000256" key="1">
    <source>
        <dbReference type="ARBA" id="ARBA00022574"/>
    </source>
</evidence>
<dbReference type="InterPro" id="IPR001680">
    <property type="entry name" value="WD40_rpt"/>
</dbReference>
<keyword evidence="2" id="KW-0677">Repeat</keyword>
<dbReference type="GO" id="GO:0003723">
    <property type="term" value="F:RNA binding"/>
    <property type="evidence" value="ECO:0007669"/>
    <property type="project" value="TreeGrafter"/>
</dbReference>
<keyword evidence="7" id="KW-1185">Reference proteome</keyword>
<gene>
    <name evidence="6" type="ORF">C1H46_007486</name>
</gene>
<dbReference type="Proteomes" id="UP000315295">
    <property type="component" value="Unassembled WGS sequence"/>
</dbReference>
<evidence type="ECO:0000313" key="7">
    <source>
        <dbReference type="Proteomes" id="UP000315295"/>
    </source>
</evidence>
<feature type="repeat" description="WD" evidence="5">
    <location>
        <begin position="21"/>
        <end position="58"/>
    </location>
</feature>
<comment type="similarity">
    <text evidence="3">Belongs to the WD repeat STRAP family.</text>
</comment>
<protein>
    <recommendedName>
        <fullName evidence="4">Serine-threonine kinase receptor-associated protein</fullName>
    </recommendedName>
</protein>
<dbReference type="InterPro" id="IPR036322">
    <property type="entry name" value="WD40_repeat_dom_sf"/>
</dbReference>
<evidence type="ECO:0000256" key="2">
    <source>
        <dbReference type="ARBA" id="ARBA00022737"/>
    </source>
</evidence>